<feature type="region of interest" description="Disordered" evidence="1">
    <location>
        <begin position="1"/>
        <end position="21"/>
    </location>
</feature>
<sequence>MQTIEPSTSQENLGSVPSDGTSVIQIPAPFKNTDLQLMQVHEVEPVSFQSPEIHEAEVKASDWFKSNMLELSKAYGVAIVGFAKMHDESISELEGNLEITYEKTAMSVQLEPYGDGKANSEDSWEASVLGCGTEVCVAIEDVDLKDPKEYWKSAKNSSVALLLLQMEIGNGEVMRYSIWSKKLKEDGDFKFDFDLV</sequence>
<gene>
    <name evidence="2" type="ORF">HAX54_041605</name>
</gene>
<reference evidence="2 3" key="1">
    <citation type="journal article" date="2021" name="BMC Genomics">
        <title>Datura genome reveals duplications of psychoactive alkaloid biosynthetic genes and high mutation rate following tissue culture.</title>
        <authorList>
            <person name="Rajewski A."/>
            <person name="Carter-House D."/>
            <person name="Stajich J."/>
            <person name="Litt A."/>
        </authorList>
    </citation>
    <scope>NUCLEOTIDE SEQUENCE [LARGE SCALE GENOMIC DNA]</scope>
    <source>
        <strain evidence="2">AR-01</strain>
    </source>
</reference>
<name>A0ABS8SLI6_DATST</name>
<feature type="non-terminal residue" evidence="2">
    <location>
        <position position="196"/>
    </location>
</feature>
<dbReference type="EMBL" id="JACEIK010000601">
    <property type="protein sequence ID" value="MCD7459673.1"/>
    <property type="molecule type" value="Genomic_DNA"/>
</dbReference>
<evidence type="ECO:0000256" key="1">
    <source>
        <dbReference type="SAM" id="MobiDB-lite"/>
    </source>
</evidence>
<accession>A0ABS8SLI6</accession>
<comment type="caution">
    <text evidence="2">The sequence shown here is derived from an EMBL/GenBank/DDBJ whole genome shotgun (WGS) entry which is preliminary data.</text>
</comment>
<evidence type="ECO:0000313" key="3">
    <source>
        <dbReference type="Proteomes" id="UP000823775"/>
    </source>
</evidence>
<dbReference type="Proteomes" id="UP000823775">
    <property type="component" value="Unassembled WGS sequence"/>
</dbReference>
<proteinExistence type="predicted"/>
<organism evidence="2 3">
    <name type="scientific">Datura stramonium</name>
    <name type="common">Jimsonweed</name>
    <name type="synonym">Common thornapple</name>
    <dbReference type="NCBI Taxonomy" id="4076"/>
    <lineage>
        <taxon>Eukaryota</taxon>
        <taxon>Viridiplantae</taxon>
        <taxon>Streptophyta</taxon>
        <taxon>Embryophyta</taxon>
        <taxon>Tracheophyta</taxon>
        <taxon>Spermatophyta</taxon>
        <taxon>Magnoliopsida</taxon>
        <taxon>eudicotyledons</taxon>
        <taxon>Gunneridae</taxon>
        <taxon>Pentapetalae</taxon>
        <taxon>asterids</taxon>
        <taxon>lamiids</taxon>
        <taxon>Solanales</taxon>
        <taxon>Solanaceae</taxon>
        <taxon>Solanoideae</taxon>
        <taxon>Datureae</taxon>
        <taxon>Datura</taxon>
    </lineage>
</organism>
<evidence type="ECO:0000313" key="2">
    <source>
        <dbReference type="EMBL" id="MCD7459673.1"/>
    </source>
</evidence>
<protein>
    <submittedName>
        <fullName evidence="2">Uncharacterized protein</fullName>
    </submittedName>
</protein>
<keyword evidence="3" id="KW-1185">Reference proteome</keyword>